<keyword evidence="1" id="KW-0812">Transmembrane</keyword>
<sequence>MLGIANYAMKGPMQSIIAVVLFSALSVFLAPFGILVGAIIALVTLRVSVTEGFKTLVWGVVSNIAVTMIISGNYFPAIIAVIEYMLPIWLMAVVLRQTNSLASALQLAMVVTGLSVVVFYMAIPNPADWWIALFNQYVAPLLESSQISYDAELIPNLADMVTMLMAVFMIVLWFSILVIARWWQSELYHPGQFKTDFYELSLPRSTAYVAIVLAIIGLVSGSGAGLVYDLSGIIIAGLMFQGIAIAHHTVAKKELNTAWLVGLYILLFLFPQAMLILATIGLVDSWVDFRNRWDNEEL</sequence>
<name>A0ABY8CCP9_9GAMM</name>
<dbReference type="EMBL" id="CP102381">
    <property type="protein sequence ID" value="WEJ63724.1"/>
    <property type="molecule type" value="Genomic_DNA"/>
</dbReference>
<keyword evidence="1" id="KW-1133">Transmembrane helix</keyword>
<feature type="transmembrane region" description="Helical" evidence="1">
    <location>
        <begin position="160"/>
        <end position="180"/>
    </location>
</feature>
<feature type="transmembrane region" description="Helical" evidence="1">
    <location>
        <begin position="102"/>
        <end position="123"/>
    </location>
</feature>
<keyword evidence="1" id="KW-0472">Membrane</keyword>
<accession>A0ABY8CCP9</accession>
<dbReference type="Pfam" id="PF09991">
    <property type="entry name" value="DUF2232"/>
    <property type="match status" value="1"/>
</dbReference>
<dbReference type="InterPro" id="IPR018710">
    <property type="entry name" value="DUF2232"/>
</dbReference>
<feature type="transmembrane region" description="Helical" evidence="1">
    <location>
        <begin position="16"/>
        <end position="43"/>
    </location>
</feature>
<feature type="transmembrane region" description="Helical" evidence="1">
    <location>
        <begin position="201"/>
        <end position="220"/>
    </location>
</feature>
<reference evidence="2 3" key="1">
    <citation type="submission" date="2022-06" db="EMBL/GenBank/DDBJ databases">
        <title>Thiomicrohabdus sp. nov, an obligately chemolithoautotrophic, sulfur-oxidizing bacterium isolated from beach of Guanyin Mountain. Amoy.</title>
        <authorList>
            <person name="Zhu H."/>
        </authorList>
    </citation>
    <scope>NUCLEOTIDE SEQUENCE [LARGE SCALE GENOMIC DNA]</scope>
    <source>
        <strain evidence="2 3">XGS-01</strain>
    </source>
</reference>
<feature type="transmembrane region" description="Helical" evidence="1">
    <location>
        <begin position="226"/>
        <end position="246"/>
    </location>
</feature>
<dbReference type="RefSeq" id="WP_275595980.1">
    <property type="nucleotide sequence ID" value="NZ_CP102381.1"/>
</dbReference>
<proteinExistence type="predicted"/>
<evidence type="ECO:0000256" key="1">
    <source>
        <dbReference type="SAM" id="Phobius"/>
    </source>
</evidence>
<evidence type="ECO:0000313" key="3">
    <source>
        <dbReference type="Proteomes" id="UP001222275"/>
    </source>
</evidence>
<keyword evidence="3" id="KW-1185">Reference proteome</keyword>
<evidence type="ECO:0000313" key="2">
    <source>
        <dbReference type="EMBL" id="WEJ63724.1"/>
    </source>
</evidence>
<gene>
    <name evidence="2" type="ORF">NR989_05605</name>
</gene>
<dbReference type="Proteomes" id="UP001222275">
    <property type="component" value="Chromosome"/>
</dbReference>
<feature type="transmembrane region" description="Helical" evidence="1">
    <location>
        <begin position="258"/>
        <end position="283"/>
    </location>
</feature>
<organism evidence="2 3">
    <name type="scientific">Thiomicrorhabdus lithotrophica</name>
    <dbReference type="NCBI Taxonomy" id="2949997"/>
    <lineage>
        <taxon>Bacteria</taxon>
        <taxon>Pseudomonadati</taxon>
        <taxon>Pseudomonadota</taxon>
        <taxon>Gammaproteobacteria</taxon>
        <taxon>Thiotrichales</taxon>
        <taxon>Piscirickettsiaceae</taxon>
        <taxon>Thiomicrorhabdus</taxon>
    </lineage>
</organism>
<feature type="transmembrane region" description="Helical" evidence="1">
    <location>
        <begin position="55"/>
        <end position="71"/>
    </location>
</feature>
<protein>
    <submittedName>
        <fullName evidence="2">YybS family protein</fullName>
    </submittedName>
</protein>